<comment type="caution">
    <text evidence="1">The sequence shown here is derived from an EMBL/GenBank/DDBJ whole genome shotgun (WGS) entry which is preliminary data.</text>
</comment>
<evidence type="ECO:0000313" key="1">
    <source>
        <dbReference type="EMBL" id="CAG8651111.1"/>
    </source>
</evidence>
<feature type="non-terminal residue" evidence="1">
    <location>
        <position position="1"/>
    </location>
</feature>
<accession>A0ABN7UQ86</accession>
<evidence type="ECO:0000313" key="2">
    <source>
        <dbReference type="Proteomes" id="UP000789901"/>
    </source>
</evidence>
<protein>
    <submittedName>
        <fullName evidence="1">7477_t:CDS:1</fullName>
    </submittedName>
</protein>
<proteinExistence type="predicted"/>
<reference evidence="1 2" key="1">
    <citation type="submission" date="2021-06" db="EMBL/GenBank/DDBJ databases">
        <authorList>
            <person name="Kallberg Y."/>
            <person name="Tangrot J."/>
            <person name="Rosling A."/>
        </authorList>
    </citation>
    <scope>NUCLEOTIDE SEQUENCE [LARGE SCALE GENOMIC DNA]</scope>
    <source>
        <strain evidence="1 2">120-4 pot B 10/14</strain>
    </source>
</reference>
<sequence length="70" mass="8189">LISRIPFLVKTERHTRLLQGQKTLLHYLKKKKRKSQIILARLTKKNVEKILQGSSKVWNNKKPKITNGKA</sequence>
<name>A0ABN7UQ86_GIGMA</name>
<gene>
    <name evidence="1" type="ORF">GMARGA_LOCUS9359</name>
</gene>
<dbReference type="Proteomes" id="UP000789901">
    <property type="component" value="Unassembled WGS sequence"/>
</dbReference>
<dbReference type="EMBL" id="CAJVQB010005012">
    <property type="protein sequence ID" value="CAG8651111.1"/>
    <property type="molecule type" value="Genomic_DNA"/>
</dbReference>
<keyword evidence="2" id="KW-1185">Reference proteome</keyword>
<organism evidence="1 2">
    <name type="scientific">Gigaspora margarita</name>
    <dbReference type="NCBI Taxonomy" id="4874"/>
    <lineage>
        <taxon>Eukaryota</taxon>
        <taxon>Fungi</taxon>
        <taxon>Fungi incertae sedis</taxon>
        <taxon>Mucoromycota</taxon>
        <taxon>Glomeromycotina</taxon>
        <taxon>Glomeromycetes</taxon>
        <taxon>Diversisporales</taxon>
        <taxon>Gigasporaceae</taxon>
        <taxon>Gigaspora</taxon>
    </lineage>
</organism>